<keyword evidence="2" id="KW-1133">Transmembrane helix</keyword>
<accession>A0ABP9C0U3</accession>
<reference evidence="4" key="1">
    <citation type="journal article" date="2019" name="Int. J. Syst. Evol. Microbiol.">
        <title>The Global Catalogue of Microorganisms (GCM) 10K type strain sequencing project: providing services to taxonomists for standard genome sequencing and annotation.</title>
        <authorList>
            <consortium name="The Broad Institute Genomics Platform"/>
            <consortium name="The Broad Institute Genome Sequencing Center for Infectious Disease"/>
            <person name="Wu L."/>
            <person name="Ma J."/>
        </authorList>
    </citation>
    <scope>NUCLEOTIDE SEQUENCE [LARGE SCALE GENOMIC DNA]</scope>
    <source>
        <strain evidence="4">JCM 18081</strain>
    </source>
</reference>
<sequence>MAPKNDHLTPPQAARQLRRTRTFYAAGIALWTVSTAWTGLESPGSGQMWASALLLAVFVGLLLTASLWARRLDRTGPRRPAHHAAPRRTATPRHAGLRTH</sequence>
<evidence type="ECO:0000256" key="2">
    <source>
        <dbReference type="SAM" id="Phobius"/>
    </source>
</evidence>
<proteinExistence type="predicted"/>
<evidence type="ECO:0000313" key="4">
    <source>
        <dbReference type="Proteomes" id="UP001501265"/>
    </source>
</evidence>
<keyword evidence="4" id="KW-1185">Reference proteome</keyword>
<feature type="compositionally biased region" description="Basic residues" evidence="1">
    <location>
        <begin position="77"/>
        <end position="86"/>
    </location>
</feature>
<organism evidence="3 4">
    <name type="scientific">Streptomyces ziwulingensis</name>
    <dbReference type="NCBI Taxonomy" id="1045501"/>
    <lineage>
        <taxon>Bacteria</taxon>
        <taxon>Bacillati</taxon>
        <taxon>Actinomycetota</taxon>
        <taxon>Actinomycetes</taxon>
        <taxon>Kitasatosporales</taxon>
        <taxon>Streptomycetaceae</taxon>
        <taxon>Streptomyces</taxon>
    </lineage>
</organism>
<evidence type="ECO:0000256" key="1">
    <source>
        <dbReference type="SAM" id="MobiDB-lite"/>
    </source>
</evidence>
<protein>
    <submittedName>
        <fullName evidence="3">Uncharacterized protein</fullName>
    </submittedName>
</protein>
<feature type="transmembrane region" description="Helical" evidence="2">
    <location>
        <begin position="46"/>
        <end position="69"/>
    </location>
</feature>
<feature type="region of interest" description="Disordered" evidence="1">
    <location>
        <begin position="74"/>
        <end position="100"/>
    </location>
</feature>
<gene>
    <name evidence="3" type="ORF">GCM10023220_35680</name>
</gene>
<comment type="caution">
    <text evidence="3">The sequence shown here is derived from an EMBL/GenBank/DDBJ whole genome shotgun (WGS) entry which is preliminary data.</text>
</comment>
<feature type="transmembrane region" description="Helical" evidence="2">
    <location>
        <begin position="21"/>
        <end position="40"/>
    </location>
</feature>
<dbReference type="EMBL" id="BAABIG010000033">
    <property type="protein sequence ID" value="GAA4803320.1"/>
    <property type="molecule type" value="Genomic_DNA"/>
</dbReference>
<keyword evidence="2" id="KW-0812">Transmembrane</keyword>
<keyword evidence="2" id="KW-0472">Membrane</keyword>
<evidence type="ECO:0000313" key="3">
    <source>
        <dbReference type="EMBL" id="GAA4803320.1"/>
    </source>
</evidence>
<dbReference type="RefSeq" id="WP_345620718.1">
    <property type="nucleotide sequence ID" value="NZ_BAABIG010000033.1"/>
</dbReference>
<name>A0ABP9C0U3_9ACTN</name>
<dbReference type="Proteomes" id="UP001501265">
    <property type="component" value="Unassembled WGS sequence"/>
</dbReference>